<keyword evidence="2" id="KW-1185">Reference proteome</keyword>
<comment type="caution">
    <text evidence="1">The sequence shown here is derived from an EMBL/GenBank/DDBJ whole genome shotgun (WGS) entry which is preliminary data.</text>
</comment>
<evidence type="ECO:0000313" key="1">
    <source>
        <dbReference type="EMBL" id="CCG84116.1"/>
    </source>
</evidence>
<protein>
    <submittedName>
        <fullName evidence="1">Uncharacterized protein</fullName>
    </submittedName>
</protein>
<dbReference type="VEuPathDB" id="FungiDB:TAPDE_004506"/>
<evidence type="ECO:0000313" key="2">
    <source>
        <dbReference type="Proteomes" id="UP000013776"/>
    </source>
</evidence>
<dbReference type="EMBL" id="CAHR02000205">
    <property type="protein sequence ID" value="CCG84116.1"/>
    <property type="molecule type" value="Genomic_DNA"/>
</dbReference>
<proteinExistence type="predicted"/>
<dbReference type="AlphaFoldDB" id="R4XE92"/>
<accession>R4XE92</accession>
<reference evidence="1 2" key="1">
    <citation type="journal article" date="2013" name="MBio">
        <title>Genome sequencing of the plant pathogen Taphrina deformans, the causal agent of peach leaf curl.</title>
        <authorList>
            <person name="Cisse O.H."/>
            <person name="Almeida J.M.G.C.F."/>
            <person name="Fonseca A."/>
            <person name="Kumar A.A."/>
            <person name="Salojaervi J."/>
            <person name="Overmyer K."/>
            <person name="Hauser P.M."/>
            <person name="Pagni M."/>
        </authorList>
    </citation>
    <scope>NUCLEOTIDE SEQUENCE [LARGE SCALE GENOMIC DNA]</scope>
    <source>
        <strain evidence="2">PYCC 5710 / ATCC 11124 / CBS 356.35 / IMI 108563 / JCM 9778 / NBRC 8474</strain>
    </source>
</reference>
<name>R4XE92_TAPDE</name>
<organism evidence="1 2">
    <name type="scientific">Taphrina deformans (strain PYCC 5710 / ATCC 11124 / CBS 356.35 / IMI 108563 / JCM 9778 / NBRC 8474)</name>
    <name type="common">Peach leaf curl fungus</name>
    <name type="synonym">Lalaria deformans</name>
    <dbReference type="NCBI Taxonomy" id="1097556"/>
    <lineage>
        <taxon>Eukaryota</taxon>
        <taxon>Fungi</taxon>
        <taxon>Dikarya</taxon>
        <taxon>Ascomycota</taxon>
        <taxon>Taphrinomycotina</taxon>
        <taxon>Taphrinomycetes</taxon>
        <taxon>Taphrinales</taxon>
        <taxon>Taphrinaceae</taxon>
        <taxon>Taphrina</taxon>
    </lineage>
</organism>
<sequence length="125" mass="14242">MPESSFQGVHSQDFLECTVVHKDRQVLEVKCGDRGTVMYNGDLNTIRVEMENEEEEEEEEGNTRSYGHADLHVEVAAQLPHPVKATFPGMNYHCDLAQHDDTKIYAWVPTNIALLECRKNPLVPF</sequence>
<gene>
    <name evidence="1" type="ORF">TAPDE_004506</name>
</gene>
<dbReference type="Proteomes" id="UP000013776">
    <property type="component" value="Unassembled WGS sequence"/>
</dbReference>